<feature type="region of interest" description="Disordered" evidence="2">
    <location>
        <begin position="461"/>
        <end position="539"/>
    </location>
</feature>
<dbReference type="PANTHER" id="PTHR12784">
    <property type="entry name" value="STEERIN"/>
    <property type="match status" value="1"/>
</dbReference>
<dbReference type="InterPro" id="IPR057126">
    <property type="entry name" value="NAV1-like_ubiquitin-like"/>
</dbReference>
<feature type="compositionally biased region" description="Polar residues" evidence="2">
    <location>
        <begin position="193"/>
        <end position="217"/>
    </location>
</feature>
<proteinExistence type="predicted"/>
<dbReference type="EnsemblMetazoa" id="AALFPA23_022163.R32826">
    <property type="protein sequence ID" value="AALFPA23_022163.P32826"/>
    <property type="gene ID" value="AALFPA23_022163"/>
</dbReference>
<reference evidence="4" key="2">
    <citation type="submission" date="2025-05" db="UniProtKB">
        <authorList>
            <consortium name="EnsemblMetazoa"/>
        </authorList>
    </citation>
    <scope>IDENTIFICATION</scope>
    <source>
        <strain evidence="4">Foshan</strain>
    </source>
</reference>
<keyword evidence="5" id="KW-1185">Reference proteome</keyword>
<dbReference type="Pfam" id="PF23092">
    <property type="entry name" value="Ubiquitin_6"/>
    <property type="match status" value="1"/>
</dbReference>
<feature type="region of interest" description="Disordered" evidence="2">
    <location>
        <begin position="17"/>
        <end position="54"/>
    </location>
</feature>
<feature type="compositionally biased region" description="Polar residues" evidence="2">
    <location>
        <begin position="76"/>
        <end position="85"/>
    </location>
</feature>
<dbReference type="Proteomes" id="UP000069940">
    <property type="component" value="Unassembled WGS sequence"/>
</dbReference>
<feature type="compositionally biased region" description="Acidic residues" evidence="2">
    <location>
        <begin position="695"/>
        <end position="704"/>
    </location>
</feature>
<feature type="compositionally biased region" description="Polar residues" evidence="2">
    <location>
        <begin position="517"/>
        <end position="538"/>
    </location>
</feature>
<feature type="coiled-coil region" evidence="1">
    <location>
        <begin position="623"/>
        <end position="650"/>
    </location>
</feature>
<feature type="region of interest" description="Disordered" evidence="2">
    <location>
        <begin position="692"/>
        <end position="720"/>
    </location>
</feature>
<name>A0ABM1ZVY1_AEDAL</name>
<dbReference type="RefSeq" id="XP_019537428.3">
    <property type="nucleotide sequence ID" value="XM_019681883.3"/>
</dbReference>
<dbReference type="PANTHER" id="PTHR12784:SF28">
    <property type="entry name" value="PROTEIN SICKIE"/>
    <property type="match status" value="1"/>
</dbReference>
<accession>A0ABM1ZVY1</accession>
<feature type="compositionally biased region" description="Pro residues" evidence="2">
    <location>
        <begin position="706"/>
        <end position="718"/>
    </location>
</feature>
<keyword evidence="1" id="KW-0175">Coiled coil</keyword>
<feature type="compositionally biased region" description="Basic residues" evidence="2">
    <location>
        <begin position="505"/>
        <end position="515"/>
    </location>
</feature>
<protein>
    <recommendedName>
        <fullName evidence="3">Neuron navigator 1-like ubiquitin-like domain-containing protein</fullName>
    </recommendedName>
</protein>
<feature type="compositionally biased region" description="Polar residues" evidence="2">
    <location>
        <begin position="34"/>
        <end position="54"/>
    </location>
</feature>
<feature type="region of interest" description="Disordered" evidence="2">
    <location>
        <begin position="177"/>
        <end position="217"/>
    </location>
</feature>
<reference evidence="5" key="1">
    <citation type="journal article" date="2015" name="Proc. Natl. Acad. Sci. U.S.A.">
        <title>Genome sequence of the Asian Tiger mosquito, Aedes albopictus, reveals insights into its biology, genetics, and evolution.</title>
        <authorList>
            <person name="Chen X.G."/>
            <person name="Jiang X."/>
            <person name="Gu J."/>
            <person name="Xu M."/>
            <person name="Wu Y."/>
            <person name="Deng Y."/>
            <person name="Zhang C."/>
            <person name="Bonizzoni M."/>
            <person name="Dermauw W."/>
            <person name="Vontas J."/>
            <person name="Armbruster P."/>
            <person name="Huang X."/>
            <person name="Yang Y."/>
            <person name="Zhang H."/>
            <person name="He W."/>
            <person name="Peng H."/>
            <person name="Liu Y."/>
            <person name="Wu K."/>
            <person name="Chen J."/>
            <person name="Lirakis M."/>
            <person name="Topalis P."/>
            <person name="Van Leeuwen T."/>
            <person name="Hall A.B."/>
            <person name="Jiang X."/>
            <person name="Thorpe C."/>
            <person name="Mueller R.L."/>
            <person name="Sun C."/>
            <person name="Waterhouse R.M."/>
            <person name="Yan G."/>
            <person name="Tu Z.J."/>
            <person name="Fang X."/>
            <person name="James A.A."/>
        </authorList>
    </citation>
    <scope>NUCLEOTIDE SEQUENCE [LARGE SCALE GENOMIC DNA]</scope>
    <source>
        <strain evidence="5">Foshan</strain>
    </source>
</reference>
<feature type="compositionally biased region" description="Low complexity" evidence="2">
    <location>
        <begin position="486"/>
        <end position="499"/>
    </location>
</feature>
<evidence type="ECO:0000256" key="2">
    <source>
        <dbReference type="SAM" id="MobiDB-lite"/>
    </source>
</evidence>
<feature type="compositionally biased region" description="Polar residues" evidence="2">
    <location>
        <begin position="338"/>
        <end position="361"/>
    </location>
</feature>
<dbReference type="InterPro" id="IPR039041">
    <property type="entry name" value="Nav/unc-53"/>
</dbReference>
<feature type="compositionally biased region" description="Low complexity" evidence="2">
    <location>
        <begin position="461"/>
        <end position="475"/>
    </location>
</feature>
<evidence type="ECO:0000256" key="1">
    <source>
        <dbReference type="SAM" id="Coils"/>
    </source>
</evidence>
<feature type="region of interest" description="Disordered" evidence="2">
    <location>
        <begin position="68"/>
        <end position="105"/>
    </location>
</feature>
<feature type="region of interest" description="Disordered" evidence="2">
    <location>
        <begin position="301"/>
        <end position="361"/>
    </location>
</feature>
<evidence type="ECO:0000313" key="5">
    <source>
        <dbReference type="Proteomes" id="UP000069940"/>
    </source>
</evidence>
<sequence>MSLVKPNVPEGFATIRTRGLTRSTSRVEQMPSARRSSTSAMKPSSSGPLYENNGNSLAYKSTSATLICVPPPVPPRTSSELSTGRNEPKEVDDKENSNNPYRNDDDVFCTASLTYETFKPLKSPTLKEEDASDYISLMQSSECIDRLNYDFELPPLKSPQYITELKLIQSKAIDSGTLFSRPESPPYGKIRNSYRSSTPESVDNCSSGSSTYSNPINSGKSTSLSGFLGPDESTKPLLNSKSTTLQYRKSYSSSRSEIIYEEPKKFLAMGSQSSDTDSGYDGGPGSYPKIHKSAELLNVLDSGRPPLTRGYSTMGHPRDAPQIGGRPYHPPKPKVGESKSTSSLNEAHLGHSSTTAAKPEQQLLNQKVGSQTTLRSKPIIPWYELALRKDHRQSCPPLQSNAVTAFEQNLVNVSQKLQKMTTSTDEKDSEIREMKQTIELLRQQSAGIAATQLLALTSSHGTTASGTAQSQAAPTNGEMKRHHSTDSMYSASSTSTSCSNQDKISKKKSGFRHSLQRAFSRNQKGSKASRPVSQSSNPDPDFMLMNYPSHEDVCISPQPYVPPLSPTKISPPNSASPIQNGEQHITFDRDGNPIVTHLVKQLRDKDLVLTDIRLEALTTASQVESLKETVMKMRQEMMSLKQNNDRLQQIVTRRSITGSELSLGSTSPTSSVGESRRYSAAVDYLSGRPMLDLPLDLDEGEEDNIPPAPAPEPPPEPLSPAFIADMSPTIERPMIPDSEIISIASESMVDQIDGKKIAIAVYLGQMDQFPKYLEEMNENGHQENGKIRQNEFTIAFTYVSTKTSWQSLDYIIHRSFKDFLERVDPGGNLGLSTESIASYHVGEAKRAYDVRLPELLPYGYIIGNVDTMYICLRGVSNIALDNLIIKNMVLRYKSSAVVDPKRMAARGSMESIAN</sequence>
<evidence type="ECO:0000259" key="3">
    <source>
        <dbReference type="Pfam" id="PF23092"/>
    </source>
</evidence>
<organism evidence="4 5">
    <name type="scientific">Aedes albopictus</name>
    <name type="common">Asian tiger mosquito</name>
    <name type="synonym">Stegomyia albopicta</name>
    <dbReference type="NCBI Taxonomy" id="7160"/>
    <lineage>
        <taxon>Eukaryota</taxon>
        <taxon>Metazoa</taxon>
        <taxon>Ecdysozoa</taxon>
        <taxon>Arthropoda</taxon>
        <taxon>Hexapoda</taxon>
        <taxon>Insecta</taxon>
        <taxon>Pterygota</taxon>
        <taxon>Neoptera</taxon>
        <taxon>Endopterygota</taxon>
        <taxon>Diptera</taxon>
        <taxon>Nematocera</taxon>
        <taxon>Culicoidea</taxon>
        <taxon>Culicidae</taxon>
        <taxon>Culicinae</taxon>
        <taxon>Aedini</taxon>
        <taxon>Aedes</taxon>
        <taxon>Stegomyia</taxon>
    </lineage>
</organism>
<feature type="domain" description="Neuron navigator 1-like ubiquitin-like" evidence="3">
    <location>
        <begin position="781"/>
        <end position="865"/>
    </location>
</feature>
<dbReference type="GeneID" id="109408559"/>
<evidence type="ECO:0000313" key="4">
    <source>
        <dbReference type="EnsemblMetazoa" id="AALFPA23_022163.P32826"/>
    </source>
</evidence>
<feature type="compositionally biased region" description="Basic and acidic residues" evidence="2">
    <location>
        <begin position="86"/>
        <end position="96"/>
    </location>
</feature>